<proteinExistence type="predicted"/>
<reference evidence="3" key="1">
    <citation type="submission" date="2023-07" db="EMBL/GenBank/DDBJ databases">
        <title>Paracoccus sp. MBLB3053 whole genome sequence.</title>
        <authorList>
            <person name="Hwang C.Y."/>
            <person name="Cho E.-S."/>
            <person name="Seo M.-J."/>
        </authorList>
    </citation>
    <scope>NUCLEOTIDE SEQUENCE [LARGE SCALE GENOMIC DNA]</scope>
    <source>
        <strain evidence="3">MBLB3053</strain>
    </source>
</reference>
<gene>
    <name evidence="2" type="ORF">RGQ15_15250</name>
</gene>
<dbReference type="Proteomes" id="UP001269144">
    <property type="component" value="Unassembled WGS sequence"/>
</dbReference>
<dbReference type="InterPro" id="IPR027417">
    <property type="entry name" value="P-loop_NTPase"/>
</dbReference>
<evidence type="ECO:0000256" key="1">
    <source>
        <dbReference type="SAM" id="MobiDB-lite"/>
    </source>
</evidence>
<dbReference type="EMBL" id="JAVQLW010000002">
    <property type="protein sequence ID" value="MDS9468922.1"/>
    <property type="molecule type" value="Genomic_DNA"/>
</dbReference>
<dbReference type="RefSeq" id="WP_311161385.1">
    <property type="nucleotide sequence ID" value="NZ_JAVQLW010000002.1"/>
</dbReference>
<sequence length="306" mass="34596">MKSHRDTARQGRQSMVACSMSGMYLSPAVRAAAWLASQREATDIDDDERFEPKGAPPGLTPSGHPIWKIPGARPFARPIRLTKGWFRERRSRSLTSAMGPTGLIFVHVPKNAGSSVTECLYGGTLGHHSMQFLRGALPRQLSERAFSFAILRDPYARFRSAFAYLKTMPTFAADIRFRDNHLADIADFETFVARLEDPSFRRVVTKWHHFREQCAFVSDSHGRLLVDALFSMERMDTVQAMLHACLPQERIIGRSNASSLGKPECAGAEIVAELFAEDMRLYERLSSSPIQVLRTPKFRNRLRPER</sequence>
<accession>A0ABU2HV52</accession>
<name>A0ABU2HV52_9RHOB</name>
<dbReference type="Gene3D" id="3.40.50.300">
    <property type="entry name" value="P-loop containing nucleotide triphosphate hydrolases"/>
    <property type="match status" value="1"/>
</dbReference>
<protein>
    <submittedName>
        <fullName evidence="2">Sulfotransferase family 2 domain-containing protein</fullName>
    </submittedName>
</protein>
<comment type="caution">
    <text evidence="2">The sequence shown here is derived from an EMBL/GenBank/DDBJ whole genome shotgun (WGS) entry which is preliminary data.</text>
</comment>
<evidence type="ECO:0000313" key="2">
    <source>
        <dbReference type="EMBL" id="MDS9468922.1"/>
    </source>
</evidence>
<keyword evidence="3" id="KW-1185">Reference proteome</keyword>
<evidence type="ECO:0000313" key="3">
    <source>
        <dbReference type="Proteomes" id="UP001269144"/>
    </source>
</evidence>
<organism evidence="2 3">
    <name type="scientific">Paracoccus aurantius</name>
    <dbReference type="NCBI Taxonomy" id="3073814"/>
    <lineage>
        <taxon>Bacteria</taxon>
        <taxon>Pseudomonadati</taxon>
        <taxon>Pseudomonadota</taxon>
        <taxon>Alphaproteobacteria</taxon>
        <taxon>Rhodobacterales</taxon>
        <taxon>Paracoccaceae</taxon>
        <taxon>Paracoccus</taxon>
    </lineage>
</organism>
<feature type="region of interest" description="Disordered" evidence="1">
    <location>
        <begin position="42"/>
        <end position="64"/>
    </location>
</feature>